<dbReference type="Gene3D" id="3.40.190.10">
    <property type="entry name" value="Periplasmic binding protein-like II"/>
    <property type="match status" value="2"/>
</dbReference>
<dbReference type="PATRIC" id="fig|1121307.3.peg.1782"/>
<dbReference type="SUPFAM" id="SSF55785">
    <property type="entry name" value="PYP-like sensor domain (PAS domain)"/>
    <property type="match status" value="1"/>
</dbReference>
<sequence length="688" mass="77274">MKKKVFGLISLLIIFLLVDPTVYGAQRNKKVIRIGGDFDYPPYEFIDTNGVYKGFNIDIVKAVAREIGYDVEFKPLTWGKAIENLESGKIDAIQGINKTKHRGQNLLFSTPYTINQQVIFTLKDTAYISSIEDLKGKRVSIQKGDVCGEIVSGVKGIDLRTMPTQKGALELLLNGEVDAFIGNKTVGLYYIQKENKLNKIKITGETLLDIEYTLVTTNGKSNIIKDFNIGLEKIKDKGIYKEIDKKWFGDPVAYPDGMWRNIISGGIIFTSIVSVVVVGILLINKSLKKKITERTRELEEVNKAIASNEERYRRFIEACPDAIFSHRADNTILFVNDEGRRLVGANTKAEIIGRNMEEFIGDMSYVESERSEYISGKIAYEKKITRLDGSIVDVEVRGSFMTYEGEESILSIVTDISERKRLFEAIEYDKVKTEFFANISHELRTPLNVILASLQLMQSKTSSKDNCTLKCDINKNIEGIKHNSLRLLRLVNNLIDITKIDSGYVSLNMKNGNIIDTIESTVTAIIEYADAKNINVTFDTDTEEIIMAFDEDKIERIMLNLLSNAVKFSMEGGEIFVDIKNLNDKVQIDVEDNGIGIPKDKLSVVFERFRQVNKSLTRSFEGSGIGLSLVKSLVEMLDGDITVESIYGEGSTFSVILPVRVIDAEDESESRSLISNKDMADIEFSDVT</sequence>
<gene>
    <name evidence="14" type="primary">resE</name>
    <name evidence="14" type="ORF">CLCY_4c01280</name>
</gene>
<dbReference type="AlphaFoldDB" id="A0A0J8D7Y2"/>
<dbReference type="InterPro" id="IPR001638">
    <property type="entry name" value="Solute-binding_3/MltF_N"/>
</dbReference>
<evidence type="ECO:0000256" key="9">
    <source>
        <dbReference type="SAM" id="Coils"/>
    </source>
</evidence>
<keyword evidence="3" id="KW-0597">Phosphoprotein</keyword>
<reference evidence="14 15" key="1">
    <citation type="submission" date="2015-06" db="EMBL/GenBank/DDBJ databases">
        <title>Draft genome sequence of the purine-degrading Clostridium cylindrosporum HC-1 (DSM 605).</title>
        <authorList>
            <person name="Poehlein A."/>
            <person name="Schiel-Bengelsdorf B."/>
            <person name="Bengelsdorf F."/>
            <person name="Daniel R."/>
            <person name="Duerre P."/>
        </authorList>
    </citation>
    <scope>NUCLEOTIDE SEQUENCE [LARGE SCALE GENOMIC DNA]</scope>
    <source>
        <strain evidence="14 15">DSM 605</strain>
    </source>
</reference>
<keyword evidence="9" id="KW-0175">Coiled coil</keyword>
<dbReference type="InterPro" id="IPR036890">
    <property type="entry name" value="HATPase_C_sf"/>
</dbReference>
<dbReference type="InterPro" id="IPR036097">
    <property type="entry name" value="HisK_dim/P_sf"/>
</dbReference>
<evidence type="ECO:0000259" key="11">
    <source>
        <dbReference type="PROSITE" id="PS50109"/>
    </source>
</evidence>
<dbReference type="Pfam" id="PF02518">
    <property type="entry name" value="HATPase_c"/>
    <property type="match status" value="1"/>
</dbReference>
<keyword evidence="6 14" id="KW-0418">Kinase</keyword>
<dbReference type="CDD" id="cd16922">
    <property type="entry name" value="HATPase_EvgS-ArcB-TorS-like"/>
    <property type="match status" value="1"/>
</dbReference>
<dbReference type="PANTHER" id="PTHR43047:SF72">
    <property type="entry name" value="OSMOSENSING HISTIDINE PROTEIN KINASE SLN1"/>
    <property type="match status" value="1"/>
</dbReference>
<dbReference type="PANTHER" id="PTHR43047">
    <property type="entry name" value="TWO-COMPONENT HISTIDINE PROTEIN KINASE"/>
    <property type="match status" value="1"/>
</dbReference>
<evidence type="ECO:0000256" key="5">
    <source>
        <dbReference type="ARBA" id="ARBA00022741"/>
    </source>
</evidence>
<feature type="domain" description="PAC" evidence="13">
    <location>
        <begin position="378"/>
        <end position="428"/>
    </location>
</feature>
<keyword evidence="10" id="KW-1133">Transmembrane helix</keyword>
<dbReference type="CDD" id="cd00130">
    <property type="entry name" value="PAS"/>
    <property type="match status" value="1"/>
</dbReference>
<evidence type="ECO:0000259" key="13">
    <source>
        <dbReference type="PROSITE" id="PS50113"/>
    </source>
</evidence>
<dbReference type="STRING" id="1121307.CLCY_4c01280"/>
<dbReference type="InterPro" id="IPR003661">
    <property type="entry name" value="HisK_dim/P_dom"/>
</dbReference>
<keyword evidence="10" id="KW-0812">Transmembrane</keyword>
<comment type="catalytic activity">
    <reaction evidence="1">
        <text>ATP + protein L-histidine = ADP + protein N-phospho-L-histidine.</text>
        <dbReference type="EC" id="2.7.13.3"/>
    </reaction>
</comment>
<evidence type="ECO:0000313" key="14">
    <source>
        <dbReference type="EMBL" id="KMT22155.1"/>
    </source>
</evidence>
<feature type="transmembrane region" description="Helical" evidence="10">
    <location>
        <begin position="262"/>
        <end position="284"/>
    </location>
</feature>
<keyword evidence="5" id="KW-0547">Nucleotide-binding</keyword>
<evidence type="ECO:0000256" key="2">
    <source>
        <dbReference type="ARBA" id="ARBA00012438"/>
    </source>
</evidence>
<dbReference type="InterPro" id="IPR035965">
    <property type="entry name" value="PAS-like_dom_sf"/>
</dbReference>
<feature type="domain" description="Histidine kinase" evidence="11">
    <location>
        <begin position="438"/>
        <end position="661"/>
    </location>
</feature>
<evidence type="ECO:0000256" key="3">
    <source>
        <dbReference type="ARBA" id="ARBA00022553"/>
    </source>
</evidence>
<keyword evidence="7" id="KW-0067">ATP-binding</keyword>
<dbReference type="SMART" id="SM00062">
    <property type="entry name" value="PBPb"/>
    <property type="match status" value="1"/>
</dbReference>
<dbReference type="GO" id="GO:0009927">
    <property type="term" value="F:histidine phosphotransfer kinase activity"/>
    <property type="evidence" value="ECO:0007669"/>
    <property type="project" value="TreeGrafter"/>
</dbReference>
<dbReference type="GO" id="GO:0000155">
    <property type="term" value="F:phosphorelay sensor kinase activity"/>
    <property type="evidence" value="ECO:0007669"/>
    <property type="project" value="InterPro"/>
</dbReference>
<dbReference type="PROSITE" id="PS50109">
    <property type="entry name" value="HIS_KIN"/>
    <property type="match status" value="1"/>
</dbReference>
<evidence type="ECO:0000256" key="1">
    <source>
        <dbReference type="ARBA" id="ARBA00000085"/>
    </source>
</evidence>
<dbReference type="PROSITE" id="PS50112">
    <property type="entry name" value="PAS"/>
    <property type="match status" value="1"/>
</dbReference>
<dbReference type="Pfam" id="PF00497">
    <property type="entry name" value="SBP_bac_3"/>
    <property type="match status" value="1"/>
</dbReference>
<evidence type="ECO:0000256" key="4">
    <source>
        <dbReference type="ARBA" id="ARBA00022679"/>
    </source>
</evidence>
<evidence type="ECO:0000256" key="7">
    <source>
        <dbReference type="ARBA" id="ARBA00022840"/>
    </source>
</evidence>
<dbReference type="InterPro" id="IPR000014">
    <property type="entry name" value="PAS"/>
</dbReference>
<dbReference type="PRINTS" id="PR00344">
    <property type="entry name" value="BCTRLSENSOR"/>
</dbReference>
<dbReference type="Pfam" id="PF00512">
    <property type="entry name" value="HisKA"/>
    <property type="match status" value="1"/>
</dbReference>
<protein>
    <recommendedName>
        <fullName evidence="2">histidine kinase</fullName>
        <ecNumber evidence="2">2.7.13.3</ecNumber>
    </recommendedName>
</protein>
<evidence type="ECO:0000259" key="12">
    <source>
        <dbReference type="PROSITE" id="PS50112"/>
    </source>
</evidence>
<keyword evidence="4 14" id="KW-0808">Transferase</keyword>
<keyword evidence="8" id="KW-0902">Two-component regulatory system</keyword>
<dbReference type="PROSITE" id="PS50113">
    <property type="entry name" value="PAC"/>
    <property type="match status" value="1"/>
</dbReference>
<accession>A0A0J8D7Y2</accession>
<dbReference type="SUPFAM" id="SSF53850">
    <property type="entry name" value="Periplasmic binding protein-like II"/>
    <property type="match status" value="1"/>
</dbReference>
<dbReference type="InterPro" id="IPR000700">
    <property type="entry name" value="PAS-assoc_C"/>
</dbReference>
<dbReference type="EC" id="2.7.13.3" evidence="2"/>
<dbReference type="SMART" id="SM00086">
    <property type="entry name" value="PAC"/>
    <property type="match status" value="1"/>
</dbReference>
<feature type="domain" description="PAS" evidence="12">
    <location>
        <begin position="308"/>
        <end position="344"/>
    </location>
</feature>
<dbReference type="Pfam" id="PF13426">
    <property type="entry name" value="PAS_9"/>
    <property type="match status" value="1"/>
</dbReference>
<dbReference type="FunFam" id="3.30.565.10:FF:000037">
    <property type="entry name" value="Hybrid sensor histidine kinase/response regulator"/>
    <property type="match status" value="1"/>
</dbReference>
<evidence type="ECO:0000313" key="15">
    <source>
        <dbReference type="Proteomes" id="UP000036756"/>
    </source>
</evidence>
<keyword evidence="15" id="KW-1185">Reference proteome</keyword>
<organism evidence="14 15">
    <name type="scientific">Clostridium cylindrosporum DSM 605</name>
    <dbReference type="NCBI Taxonomy" id="1121307"/>
    <lineage>
        <taxon>Bacteria</taxon>
        <taxon>Bacillati</taxon>
        <taxon>Bacillota</taxon>
        <taxon>Clostridia</taxon>
        <taxon>Eubacteriales</taxon>
        <taxon>Clostridiaceae</taxon>
        <taxon>Clostridium</taxon>
    </lineage>
</organism>
<comment type="caution">
    <text evidence="14">The sequence shown here is derived from an EMBL/GenBank/DDBJ whole genome shotgun (WGS) entry which is preliminary data.</text>
</comment>
<dbReference type="InterPro" id="IPR001610">
    <property type="entry name" value="PAC"/>
</dbReference>
<evidence type="ECO:0000256" key="10">
    <source>
        <dbReference type="SAM" id="Phobius"/>
    </source>
</evidence>
<dbReference type="Gene3D" id="3.30.565.10">
    <property type="entry name" value="Histidine kinase-like ATPase, C-terminal domain"/>
    <property type="match status" value="1"/>
</dbReference>
<dbReference type="InterPro" id="IPR004358">
    <property type="entry name" value="Sig_transdc_His_kin-like_C"/>
</dbReference>
<dbReference type="NCBIfam" id="TIGR00229">
    <property type="entry name" value="sensory_box"/>
    <property type="match status" value="1"/>
</dbReference>
<dbReference type="Gene3D" id="3.30.450.20">
    <property type="entry name" value="PAS domain"/>
    <property type="match status" value="1"/>
</dbReference>
<dbReference type="SMART" id="SM00091">
    <property type="entry name" value="PAS"/>
    <property type="match status" value="1"/>
</dbReference>
<dbReference type="CDD" id="cd00082">
    <property type="entry name" value="HisKA"/>
    <property type="match status" value="1"/>
</dbReference>
<proteinExistence type="predicted"/>
<dbReference type="SUPFAM" id="SSF47384">
    <property type="entry name" value="Homodimeric domain of signal transducing histidine kinase"/>
    <property type="match status" value="1"/>
</dbReference>
<dbReference type="SMART" id="SM00388">
    <property type="entry name" value="HisKA"/>
    <property type="match status" value="1"/>
</dbReference>
<dbReference type="EMBL" id="LFVU01000024">
    <property type="protein sequence ID" value="KMT22155.1"/>
    <property type="molecule type" value="Genomic_DNA"/>
</dbReference>
<dbReference type="GO" id="GO:0005524">
    <property type="term" value="F:ATP binding"/>
    <property type="evidence" value="ECO:0007669"/>
    <property type="project" value="UniProtKB-KW"/>
</dbReference>
<evidence type="ECO:0000256" key="6">
    <source>
        <dbReference type="ARBA" id="ARBA00022777"/>
    </source>
</evidence>
<feature type="coiled-coil region" evidence="9">
    <location>
        <begin position="284"/>
        <end position="311"/>
    </location>
</feature>
<dbReference type="GO" id="GO:0005886">
    <property type="term" value="C:plasma membrane"/>
    <property type="evidence" value="ECO:0007669"/>
    <property type="project" value="TreeGrafter"/>
</dbReference>
<dbReference type="CDD" id="cd13704">
    <property type="entry name" value="PBP2_HisK"/>
    <property type="match status" value="1"/>
</dbReference>
<dbReference type="Gene3D" id="1.10.287.130">
    <property type="match status" value="1"/>
</dbReference>
<evidence type="ECO:0000256" key="8">
    <source>
        <dbReference type="ARBA" id="ARBA00023012"/>
    </source>
</evidence>
<keyword evidence="10" id="KW-0472">Membrane</keyword>
<dbReference type="SUPFAM" id="SSF55874">
    <property type="entry name" value="ATPase domain of HSP90 chaperone/DNA topoisomerase II/histidine kinase"/>
    <property type="match status" value="1"/>
</dbReference>
<dbReference type="InterPro" id="IPR003594">
    <property type="entry name" value="HATPase_dom"/>
</dbReference>
<dbReference type="Proteomes" id="UP000036756">
    <property type="component" value="Unassembled WGS sequence"/>
</dbReference>
<dbReference type="RefSeq" id="WP_048570250.1">
    <property type="nucleotide sequence ID" value="NZ_LFVU01000024.1"/>
</dbReference>
<name>A0A0J8D7Y2_CLOCY</name>
<dbReference type="InterPro" id="IPR005467">
    <property type="entry name" value="His_kinase_dom"/>
</dbReference>
<dbReference type="SMART" id="SM00387">
    <property type="entry name" value="HATPase_c"/>
    <property type="match status" value="1"/>
</dbReference>
<dbReference type="OrthoDB" id="9784397at2"/>